<dbReference type="AlphaFoldDB" id="A0A382UKR1"/>
<feature type="compositionally biased region" description="Basic and acidic residues" evidence="1">
    <location>
        <begin position="9"/>
        <end position="19"/>
    </location>
</feature>
<sequence length="246" mass="26567">MAQLSFVSSDKDKSPRVKEVGPGADTTIIKVGHAAGIEISATCGERGRCRACRVKVLSGQVPPPTMQDRIQLGEEEIRENFRLACQTQVIGDCTVLLAPPTEESGHQIMGGDFRIETVGLQLGSGIKKIFINAETPTEEHHQTSDTEEIFSCLPSEVDQHLSLFLVRQIPGILRAKQGTLTITTFNDRIIAIESGNTADKKYGMAFDIGTTSIVGNLLDLESGEQLASVGNINPQAQYGGDLMSRI</sequence>
<feature type="non-terminal residue" evidence="3">
    <location>
        <position position="246"/>
    </location>
</feature>
<evidence type="ECO:0000256" key="1">
    <source>
        <dbReference type="SAM" id="MobiDB-lite"/>
    </source>
</evidence>
<dbReference type="Pfam" id="PF17650">
    <property type="entry name" value="RACo_linker"/>
    <property type="match status" value="1"/>
</dbReference>
<dbReference type="InterPro" id="IPR040506">
    <property type="entry name" value="RACo_linker"/>
</dbReference>
<dbReference type="PROSITE" id="PS51085">
    <property type="entry name" value="2FE2S_FER_2"/>
    <property type="match status" value="1"/>
</dbReference>
<feature type="domain" description="2Fe-2S ferredoxin-type" evidence="2">
    <location>
        <begin position="2"/>
        <end position="101"/>
    </location>
</feature>
<dbReference type="Gene3D" id="3.10.20.30">
    <property type="match status" value="1"/>
</dbReference>
<dbReference type="PANTHER" id="PTHR42895:SF2">
    <property type="entry name" value="IRON-SULFUR CLUSTER PROTEIN"/>
    <property type="match status" value="1"/>
</dbReference>
<dbReference type="InterPro" id="IPR041414">
    <property type="entry name" value="Raco-like_middle"/>
</dbReference>
<dbReference type="InterPro" id="IPR036010">
    <property type="entry name" value="2Fe-2S_ferredoxin-like_sf"/>
</dbReference>
<dbReference type="EMBL" id="UINC01144994">
    <property type="protein sequence ID" value="SVD34849.1"/>
    <property type="molecule type" value="Genomic_DNA"/>
</dbReference>
<accession>A0A382UKR1</accession>
<dbReference type="CDD" id="cd00207">
    <property type="entry name" value="fer2"/>
    <property type="match status" value="1"/>
</dbReference>
<dbReference type="Pfam" id="PF17651">
    <property type="entry name" value="Raco_middle"/>
    <property type="match status" value="1"/>
</dbReference>
<dbReference type="InterPro" id="IPR012675">
    <property type="entry name" value="Beta-grasp_dom_sf"/>
</dbReference>
<dbReference type="InterPro" id="IPR052911">
    <property type="entry name" value="Corrinoid_activation_enz"/>
</dbReference>
<evidence type="ECO:0000313" key="3">
    <source>
        <dbReference type="EMBL" id="SVD34849.1"/>
    </source>
</evidence>
<gene>
    <name evidence="3" type="ORF">METZ01_LOCUS387703</name>
</gene>
<name>A0A382UKR1_9ZZZZ</name>
<dbReference type="GO" id="GO:0051536">
    <property type="term" value="F:iron-sulfur cluster binding"/>
    <property type="evidence" value="ECO:0007669"/>
    <property type="project" value="InterPro"/>
</dbReference>
<dbReference type="SUPFAM" id="SSF54292">
    <property type="entry name" value="2Fe-2S ferredoxin-like"/>
    <property type="match status" value="1"/>
</dbReference>
<evidence type="ECO:0000259" key="2">
    <source>
        <dbReference type="PROSITE" id="PS51085"/>
    </source>
</evidence>
<organism evidence="3">
    <name type="scientific">marine metagenome</name>
    <dbReference type="NCBI Taxonomy" id="408172"/>
    <lineage>
        <taxon>unclassified sequences</taxon>
        <taxon>metagenomes</taxon>
        <taxon>ecological metagenomes</taxon>
    </lineage>
</organism>
<dbReference type="PANTHER" id="PTHR42895">
    <property type="entry name" value="IRON-SULFUR CLUSTER-BINDING PROTEIN-RELATED"/>
    <property type="match status" value="1"/>
</dbReference>
<feature type="region of interest" description="Disordered" evidence="1">
    <location>
        <begin position="1"/>
        <end position="21"/>
    </location>
</feature>
<dbReference type="Gene3D" id="3.30.420.480">
    <property type="entry name" value="Domain of unknown function (DUF4445)"/>
    <property type="match status" value="1"/>
</dbReference>
<protein>
    <recommendedName>
        <fullName evidence="2">2Fe-2S ferredoxin-type domain-containing protein</fullName>
    </recommendedName>
</protein>
<dbReference type="Pfam" id="PF00111">
    <property type="entry name" value="Fer2"/>
    <property type="match status" value="1"/>
</dbReference>
<dbReference type="InterPro" id="IPR001041">
    <property type="entry name" value="2Fe-2S_ferredoxin-type"/>
</dbReference>
<dbReference type="InterPro" id="IPR042259">
    <property type="entry name" value="Raco-like_middle_sf"/>
</dbReference>
<proteinExistence type="predicted"/>
<reference evidence="3" key="1">
    <citation type="submission" date="2018-05" db="EMBL/GenBank/DDBJ databases">
        <authorList>
            <person name="Lanie J.A."/>
            <person name="Ng W.-L."/>
            <person name="Kazmierczak K.M."/>
            <person name="Andrzejewski T.M."/>
            <person name="Davidsen T.M."/>
            <person name="Wayne K.J."/>
            <person name="Tettelin H."/>
            <person name="Glass J.I."/>
            <person name="Rusch D."/>
            <person name="Podicherti R."/>
            <person name="Tsui H.-C.T."/>
            <person name="Winkler M.E."/>
        </authorList>
    </citation>
    <scope>NUCLEOTIDE SEQUENCE</scope>
</reference>
<dbReference type="Gene3D" id="3.10.20.880">
    <property type="match status" value="1"/>
</dbReference>